<accession>A0A067BPV7</accession>
<dbReference type="OrthoDB" id="4062651at2759"/>
<dbReference type="GO" id="GO:0005524">
    <property type="term" value="F:ATP binding"/>
    <property type="evidence" value="ECO:0007669"/>
    <property type="project" value="InterPro"/>
</dbReference>
<dbReference type="PROSITE" id="PS00108">
    <property type="entry name" value="PROTEIN_KINASE_ST"/>
    <property type="match status" value="1"/>
</dbReference>
<feature type="non-terminal residue" evidence="2">
    <location>
        <position position="1"/>
    </location>
</feature>
<dbReference type="AlphaFoldDB" id="A0A067BPV7"/>
<organism evidence="2 3">
    <name type="scientific">Saprolegnia parasitica (strain CBS 223.65)</name>
    <dbReference type="NCBI Taxonomy" id="695850"/>
    <lineage>
        <taxon>Eukaryota</taxon>
        <taxon>Sar</taxon>
        <taxon>Stramenopiles</taxon>
        <taxon>Oomycota</taxon>
        <taxon>Saprolegniomycetes</taxon>
        <taxon>Saprolegniales</taxon>
        <taxon>Saprolegniaceae</taxon>
        <taxon>Saprolegnia</taxon>
    </lineage>
</organism>
<dbReference type="GO" id="GO:0004674">
    <property type="term" value="F:protein serine/threonine kinase activity"/>
    <property type="evidence" value="ECO:0007669"/>
    <property type="project" value="TreeGrafter"/>
</dbReference>
<dbReference type="STRING" id="695850.A0A067BPV7"/>
<keyword evidence="2" id="KW-0808">Transferase</keyword>
<dbReference type="InterPro" id="IPR000719">
    <property type="entry name" value="Prot_kinase_dom"/>
</dbReference>
<proteinExistence type="predicted"/>
<dbReference type="PANTHER" id="PTHR44329">
    <property type="entry name" value="SERINE/THREONINE-PROTEIN KINASE TNNI3K-RELATED"/>
    <property type="match status" value="1"/>
</dbReference>
<dbReference type="RefSeq" id="XP_012212605.1">
    <property type="nucleotide sequence ID" value="XM_012357215.1"/>
</dbReference>
<evidence type="ECO:0000313" key="3">
    <source>
        <dbReference type="Proteomes" id="UP000030745"/>
    </source>
</evidence>
<dbReference type="KEGG" id="spar:SPRG_17809"/>
<dbReference type="PRINTS" id="PR00109">
    <property type="entry name" value="TYRKINASE"/>
</dbReference>
<name>A0A067BPV7_SAPPC</name>
<dbReference type="InterPro" id="IPR008271">
    <property type="entry name" value="Ser/Thr_kinase_AS"/>
</dbReference>
<dbReference type="PROSITE" id="PS50011">
    <property type="entry name" value="PROTEIN_KINASE_DOM"/>
    <property type="match status" value="1"/>
</dbReference>
<reference evidence="2 3" key="1">
    <citation type="journal article" date="2013" name="PLoS Genet.">
        <title>Distinctive expansion of potential virulence genes in the genome of the oomycete fish pathogen Saprolegnia parasitica.</title>
        <authorList>
            <person name="Jiang R.H."/>
            <person name="de Bruijn I."/>
            <person name="Haas B.J."/>
            <person name="Belmonte R."/>
            <person name="Lobach L."/>
            <person name="Christie J."/>
            <person name="van den Ackerveken G."/>
            <person name="Bottin A."/>
            <person name="Bulone V."/>
            <person name="Diaz-Moreno S.M."/>
            <person name="Dumas B."/>
            <person name="Fan L."/>
            <person name="Gaulin E."/>
            <person name="Govers F."/>
            <person name="Grenville-Briggs L.J."/>
            <person name="Horner N.R."/>
            <person name="Levin J.Z."/>
            <person name="Mammella M."/>
            <person name="Meijer H.J."/>
            <person name="Morris P."/>
            <person name="Nusbaum C."/>
            <person name="Oome S."/>
            <person name="Phillips A.J."/>
            <person name="van Rooyen D."/>
            <person name="Rzeszutek E."/>
            <person name="Saraiva M."/>
            <person name="Secombes C.J."/>
            <person name="Seidl M.F."/>
            <person name="Snel B."/>
            <person name="Stassen J.H."/>
            <person name="Sykes S."/>
            <person name="Tripathy S."/>
            <person name="van den Berg H."/>
            <person name="Vega-Arreguin J.C."/>
            <person name="Wawra S."/>
            <person name="Young S.K."/>
            <person name="Zeng Q."/>
            <person name="Dieguez-Uribeondo J."/>
            <person name="Russ C."/>
            <person name="Tyler B.M."/>
            <person name="van West P."/>
        </authorList>
    </citation>
    <scope>NUCLEOTIDE SEQUENCE [LARGE SCALE GENOMIC DNA]</scope>
    <source>
        <strain evidence="2 3">CBS 223.65</strain>
    </source>
</reference>
<sequence length="280" mass="30492">SSLEEIVSSWPVVGAQTTFVAEGAFGQVWVGTATGGHQDTVAGQGSSAAITNLADEILLALTLQSPYIVQLLGASWRVRSELQMVLEWMDRGDLRSVLQATAPSTPSGASTTFCWPQKIECMRCIAEGLVFLHSMDIIHRDLKSRNVLLDATRPTDFGASREATTETMTVGVGTYRWMVPTAMHVAVGNHYSTAADVYSFGMVVTELSTHEIPYFDQTNKKGRLLVDTAIMARVINGSISPTFGESMPPWVCALERQCIAQAPDDRPTAMEIAHTIRQQL</sequence>
<dbReference type="SMART" id="SM00220">
    <property type="entry name" value="S_TKc"/>
    <property type="match status" value="1"/>
</dbReference>
<dbReference type="SUPFAM" id="SSF56112">
    <property type="entry name" value="Protein kinase-like (PK-like)"/>
    <property type="match status" value="1"/>
</dbReference>
<dbReference type="Pfam" id="PF00069">
    <property type="entry name" value="Pkinase"/>
    <property type="match status" value="1"/>
</dbReference>
<dbReference type="EMBL" id="KK583979">
    <property type="protein sequence ID" value="KDO16687.1"/>
    <property type="molecule type" value="Genomic_DNA"/>
</dbReference>
<keyword evidence="2" id="KW-0418">Kinase</keyword>
<keyword evidence="3" id="KW-1185">Reference proteome</keyword>
<dbReference type="VEuPathDB" id="FungiDB:SPRG_17809"/>
<protein>
    <submittedName>
        <fullName evidence="2">TKL protein kinase</fullName>
    </submittedName>
</protein>
<dbReference type="PIRSF" id="PIRSF000654">
    <property type="entry name" value="Integrin-linked_kinase"/>
    <property type="match status" value="1"/>
</dbReference>
<evidence type="ECO:0000313" key="2">
    <source>
        <dbReference type="EMBL" id="KDO16687.1"/>
    </source>
</evidence>
<dbReference type="GeneID" id="24139339"/>
<dbReference type="Gene3D" id="1.10.510.10">
    <property type="entry name" value="Transferase(Phosphotransferase) domain 1"/>
    <property type="match status" value="1"/>
</dbReference>
<dbReference type="PANTHER" id="PTHR44329:SF214">
    <property type="entry name" value="PROTEIN KINASE DOMAIN-CONTAINING PROTEIN"/>
    <property type="match status" value="1"/>
</dbReference>
<evidence type="ECO:0000259" key="1">
    <source>
        <dbReference type="PROSITE" id="PS50011"/>
    </source>
</evidence>
<dbReference type="InterPro" id="IPR051681">
    <property type="entry name" value="Ser/Thr_Kinases-Pseudokinases"/>
</dbReference>
<feature type="domain" description="Protein kinase" evidence="1">
    <location>
        <begin position="14"/>
        <end position="277"/>
    </location>
</feature>
<dbReference type="InterPro" id="IPR001245">
    <property type="entry name" value="Ser-Thr/Tyr_kinase_cat_dom"/>
</dbReference>
<dbReference type="Proteomes" id="UP000030745">
    <property type="component" value="Unassembled WGS sequence"/>
</dbReference>
<dbReference type="InterPro" id="IPR011009">
    <property type="entry name" value="Kinase-like_dom_sf"/>
</dbReference>
<gene>
    <name evidence="2" type="ORF">SPRG_17809</name>
</gene>